<feature type="region of interest" description="Disordered" evidence="1">
    <location>
        <begin position="15"/>
        <end position="54"/>
    </location>
</feature>
<sequence>MDALVGIMAKAALSRKGAGRGMPGWRLERSQGTATGTPQGAPQGAAQGLSLGTS</sequence>
<accession>D5QJ77</accession>
<organism evidence="2 3">
    <name type="scientific">Novacetimonas hansenii ATCC 23769</name>
    <dbReference type="NCBI Taxonomy" id="714995"/>
    <lineage>
        <taxon>Bacteria</taxon>
        <taxon>Pseudomonadati</taxon>
        <taxon>Pseudomonadota</taxon>
        <taxon>Alphaproteobacteria</taxon>
        <taxon>Acetobacterales</taxon>
        <taxon>Acetobacteraceae</taxon>
        <taxon>Novacetimonas</taxon>
    </lineage>
</organism>
<protein>
    <submittedName>
        <fullName evidence="2">Uncharacterized protein</fullName>
    </submittedName>
</protein>
<comment type="caution">
    <text evidence="2">The sequence shown here is derived from an EMBL/GenBank/DDBJ whole genome shotgun (WGS) entry which is preliminary data.</text>
</comment>
<dbReference type="AlphaFoldDB" id="D5QJ77"/>
<evidence type="ECO:0000313" key="3">
    <source>
        <dbReference type="Proteomes" id="UP000006468"/>
    </source>
</evidence>
<gene>
    <name evidence="2" type="ORF">GXY_16052</name>
</gene>
<proteinExistence type="predicted"/>
<reference evidence="2 3" key="1">
    <citation type="journal article" date="2010" name="J. Bacteriol.">
        <title>Genome sequence of a cellulose-producing bacterium, Gluconacetobacter hansenii ATCC 23769.</title>
        <authorList>
            <person name="Iyer P.R."/>
            <person name="Geib S.M."/>
            <person name="Catchmark J."/>
            <person name="Kao T.H."/>
            <person name="Tien M."/>
        </authorList>
    </citation>
    <scope>NUCLEOTIDE SEQUENCE [LARGE SCALE GENOMIC DNA]</scope>
    <source>
        <strain evidence="2 3">ATCC 23769</strain>
    </source>
</reference>
<evidence type="ECO:0000256" key="1">
    <source>
        <dbReference type="SAM" id="MobiDB-lite"/>
    </source>
</evidence>
<dbReference type="Proteomes" id="UP000006468">
    <property type="component" value="Chromosome"/>
</dbReference>
<evidence type="ECO:0000313" key="2">
    <source>
        <dbReference type="EMBL" id="EFG82899.1"/>
    </source>
</evidence>
<dbReference type="HOGENOM" id="CLU_3044436_0_0_5"/>
<name>D5QJ77_NOVHA</name>
<dbReference type="EMBL" id="ADTV01000067">
    <property type="protein sequence ID" value="EFG82899.1"/>
    <property type="molecule type" value="Genomic_DNA"/>
</dbReference>
<feature type="compositionally biased region" description="Polar residues" evidence="1">
    <location>
        <begin position="30"/>
        <end position="40"/>
    </location>
</feature>
<dbReference type="RefSeq" id="WP_003622094.1">
    <property type="nucleotide sequence ID" value="NZ_CM000920.1"/>
</dbReference>